<proteinExistence type="inferred from homology"/>
<dbReference type="InterPro" id="IPR003593">
    <property type="entry name" value="AAA+_ATPase"/>
</dbReference>
<dbReference type="STRING" id="1122189.SAMN02745165_02376"/>
<evidence type="ECO:0000256" key="4">
    <source>
        <dbReference type="ARBA" id="ARBA00022840"/>
    </source>
</evidence>
<dbReference type="PANTHER" id="PTHR43820:SF2">
    <property type="entry name" value="ABC TRANSPORTER ATP-BINDING PROTEIN"/>
    <property type="match status" value="1"/>
</dbReference>
<protein>
    <submittedName>
        <fullName evidence="7">Amino acid/amide ABC transporter ATP-binding protein 2, HAAT family</fullName>
    </submittedName>
</protein>
<keyword evidence="3" id="KW-0547">Nucleotide-binding</keyword>
<dbReference type="SUPFAM" id="SSF52540">
    <property type="entry name" value="P-loop containing nucleoside triphosphate hydrolases"/>
    <property type="match status" value="1"/>
</dbReference>
<name>A0A1M6JB85_MALRU</name>
<comment type="similarity">
    <text evidence="1">Belongs to the ABC transporter superfamily.</text>
</comment>
<dbReference type="InterPro" id="IPR027417">
    <property type="entry name" value="P-loop_NTPase"/>
</dbReference>
<dbReference type="GO" id="GO:0016887">
    <property type="term" value="F:ATP hydrolysis activity"/>
    <property type="evidence" value="ECO:0007669"/>
    <property type="project" value="InterPro"/>
</dbReference>
<dbReference type="Pfam" id="PF00005">
    <property type="entry name" value="ABC_tran"/>
    <property type="match status" value="1"/>
</dbReference>
<sequence>MLKVDNIHTYYDDSYILQGVDLAVNAGEIVCLLGRNGAGKSTTMKSIMGYNHPRKGTITFLEKDISKQAVFKNVRLGLGYVPEDRRIFSELTVHENFEVSFNDKTETRWSIDDLFDTFPLLDKFRHRKGGELSGGEQQMVAIARALAGQPKLLLLDEPCEGLAPVIVEQLGEIILKLKKHFPILLAEQNAHFALEISDRGYVIDKGLIRFSGSRQELQENDEIKKRYLSV</sequence>
<evidence type="ECO:0000256" key="5">
    <source>
        <dbReference type="ARBA" id="ARBA00022970"/>
    </source>
</evidence>
<evidence type="ECO:0000259" key="6">
    <source>
        <dbReference type="PROSITE" id="PS50893"/>
    </source>
</evidence>
<evidence type="ECO:0000313" key="7">
    <source>
        <dbReference type="EMBL" id="SHJ43923.1"/>
    </source>
</evidence>
<dbReference type="CDD" id="cd03224">
    <property type="entry name" value="ABC_TM1139_LivF_branched"/>
    <property type="match status" value="1"/>
</dbReference>
<dbReference type="Gene3D" id="3.40.50.300">
    <property type="entry name" value="P-loop containing nucleotide triphosphate hydrolases"/>
    <property type="match status" value="1"/>
</dbReference>
<evidence type="ECO:0000313" key="8">
    <source>
        <dbReference type="Proteomes" id="UP000184171"/>
    </source>
</evidence>
<evidence type="ECO:0000256" key="2">
    <source>
        <dbReference type="ARBA" id="ARBA00022448"/>
    </source>
</evidence>
<dbReference type="PROSITE" id="PS50893">
    <property type="entry name" value="ABC_TRANSPORTER_2"/>
    <property type="match status" value="1"/>
</dbReference>
<dbReference type="InterPro" id="IPR017871">
    <property type="entry name" value="ABC_transporter-like_CS"/>
</dbReference>
<dbReference type="PROSITE" id="PS00211">
    <property type="entry name" value="ABC_TRANSPORTER_1"/>
    <property type="match status" value="1"/>
</dbReference>
<dbReference type="AlphaFoldDB" id="A0A1M6JB85"/>
<keyword evidence="5" id="KW-0029">Amino-acid transport</keyword>
<dbReference type="OrthoDB" id="9805130at2"/>
<gene>
    <name evidence="7" type="ORF">SAMN02745165_02376</name>
</gene>
<evidence type="ECO:0000256" key="3">
    <source>
        <dbReference type="ARBA" id="ARBA00022741"/>
    </source>
</evidence>
<dbReference type="PANTHER" id="PTHR43820">
    <property type="entry name" value="HIGH-AFFINITY BRANCHED-CHAIN AMINO ACID TRANSPORT ATP-BINDING PROTEIN LIVF"/>
    <property type="match status" value="1"/>
</dbReference>
<keyword evidence="8" id="KW-1185">Reference proteome</keyword>
<dbReference type="GO" id="GO:0015807">
    <property type="term" value="P:L-amino acid transport"/>
    <property type="evidence" value="ECO:0007669"/>
    <property type="project" value="TreeGrafter"/>
</dbReference>
<keyword evidence="4 7" id="KW-0067">ATP-binding</keyword>
<organism evidence="7 8">
    <name type="scientific">Malonomonas rubra DSM 5091</name>
    <dbReference type="NCBI Taxonomy" id="1122189"/>
    <lineage>
        <taxon>Bacteria</taxon>
        <taxon>Pseudomonadati</taxon>
        <taxon>Thermodesulfobacteriota</taxon>
        <taxon>Desulfuromonadia</taxon>
        <taxon>Desulfuromonadales</taxon>
        <taxon>Geopsychrobacteraceae</taxon>
        <taxon>Malonomonas</taxon>
    </lineage>
</organism>
<dbReference type="GO" id="GO:0015658">
    <property type="term" value="F:branched-chain amino acid transmembrane transporter activity"/>
    <property type="evidence" value="ECO:0007669"/>
    <property type="project" value="TreeGrafter"/>
</dbReference>
<dbReference type="RefSeq" id="WP_072908952.1">
    <property type="nucleotide sequence ID" value="NZ_FQZT01000008.1"/>
</dbReference>
<keyword evidence="2" id="KW-0813">Transport</keyword>
<dbReference type="GO" id="GO:0005524">
    <property type="term" value="F:ATP binding"/>
    <property type="evidence" value="ECO:0007669"/>
    <property type="project" value="UniProtKB-KW"/>
</dbReference>
<feature type="domain" description="ABC transporter" evidence="6">
    <location>
        <begin position="2"/>
        <end position="230"/>
    </location>
</feature>
<accession>A0A1M6JB85</accession>
<evidence type="ECO:0000256" key="1">
    <source>
        <dbReference type="ARBA" id="ARBA00005417"/>
    </source>
</evidence>
<dbReference type="EMBL" id="FQZT01000008">
    <property type="protein sequence ID" value="SHJ43923.1"/>
    <property type="molecule type" value="Genomic_DNA"/>
</dbReference>
<dbReference type="SMART" id="SM00382">
    <property type="entry name" value="AAA"/>
    <property type="match status" value="1"/>
</dbReference>
<dbReference type="InterPro" id="IPR052156">
    <property type="entry name" value="BCAA_Transport_ATP-bd_LivF"/>
</dbReference>
<dbReference type="Proteomes" id="UP000184171">
    <property type="component" value="Unassembled WGS sequence"/>
</dbReference>
<dbReference type="InterPro" id="IPR003439">
    <property type="entry name" value="ABC_transporter-like_ATP-bd"/>
</dbReference>
<reference evidence="7 8" key="1">
    <citation type="submission" date="2016-11" db="EMBL/GenBank/DDBJ databases">
        <authorList>
            <person name="Jaros S."/>
            <person name="Januszkiewicz K."/>
            <person name="Wedrychowicz H."/>
        </authorList>
    </citation>
    <scope>NUCLEOTIDE SEQUENCE [LARGE SCALE GENOMIC DNA]</scope>
    <source>
        <strain evidence="7 8">DSM 5091</strain>
    </source>
</reference>